<dbReference type="Pfam" id="PF00443">
    <property type="entry name" value="UCH"/>
    <property type="match status" value="1"/>
</dbReference>
<sequence>MRPIVGLGARAPSHVDYCHAEPNAALQSTCTETSREAPYYPGLRNPGVYCFFNSVVQSLASVPSLATYLDTTADMAVRWDTPAPVTMALRALIIDLNTPIPRRRALAPKALLGALSHVSQSSGLRTLVAAHQQQDAHELAILLLGALDAELARIQLSRANTLRKAHGLETLVAPSALVAGRPREALGGRDGAAPVSRGTLAQRTACAQCGYSEAVRHFSFDDLSLIVPLAQQCTLEDCFHAWSQLEQIEWVCHRCSLLKTLARIRSEYVEHASAKSSSATRKRLQDAERRVCAALTSGMHEEELDASGLVADISLERALSPLSSKQVLIARPPPVLVVHLNRSMYTFGAAKNNVRVIFREWLDIAPYTTGALRMDARTTMSMPPKKSPYTTYRLSAIVTHYGSHNYGHYVSFRRRAGDAWYRVSDENVDECSIDDVLMQNPFLLFYEHTGRPAPRAYGAGNASSAAARVALGAHESGKMGRIVHRWHVTRDP</sequence>
<dbReference type="GO" id="GO:0005829">
    <property type="term" value="C:cytosol"/>
    <property type="evidence" value="ECO:0007669"/>
    <property type="project" value="TreeGrafter"/>
</dbReference>
<evidence type="ECO:0000256" key="5">
    <source>
        <dbReference type="ARBA" id="ARBA00022786"/>
    </source>
</evidence>
<dbReference type="PANTHER" id="PTHR24006:SF888">
    <property type="entry name" value="UBIQUITIN CARBOXYL-TERMINAL HYDROLASE 30"/>
    <property type="match status" value="1"/>
</dbReference>
<keyword evidence="7" id="KW-0788">Thiol protease</keyword>
<dbReference type="InterPro" id="IPR038765">
    <property type="entry name" value="Papain-like_cys_pep_sf"/>
</dbReference>
<feature type="domain" description="USP" evidence="8">
    <location>
        <begin position="41"/>
        <end position="449"/>
    </location>
</feature>
<organism evidence="9 10">
    <name type="scientific">Malassezia cuniculi</name>
    <dbReference type="NCBI Taxonomy" id="948313"/>
    <lineage>
        <taxon>Eukaryota</taxon>
        <taxon>Fungi</taxon>
        <taxon>Dikarya</taxon>
        <taxon>Basidiomycota</taxon>
        <taxon>Ustilaginomycotina</taxon>
        <taxon>Malasseziomycetes</taxon>
        <taxon>Malasseziales</taxon>
        <taxon>Malasseziaceae</taxon>
        <taxon>Malassezia</taxon>
    </lineage>
</organism>
<comment type="similarity">
    <text evidence="2">Belongs to the peptidase C19 family.</text>
</comment>
<name>A0AAF0EUW8_9BASI</name>
<dbReference type="GO" id="GO:0016579">
    <property type="term" value="P:protein deubiquitination"/>
    <property type="evidence" value="ECO:0007669"/>
    <property type="project" value="InterPro"/>
</dbReference>
<dbReference type="PROSITE" id="PS50235">
    <property type="entry name" value="USP_3"/>
    <property type="match status" value="1"/>
</dbReference>
<protein>
    <recommendedName>
        <fullName evidence="3">ubiquitinyl hydrolase 1</fullName>
        <ecNumber evidence="3">3.4.19.12</ecNumber>
    </recommendedName>
</protein>
<keyword evidence="10" id="KW-1185">Reference proteome</keyword>
<proteinExistence type="inferred from homology"/>
<dbReference type="InterPro" id="IPR001394">
    <property type="entry name" value="Peptidase_C19_UCH"/>
</dbReference>
<reference evidence="9" key="1">
    <citation type="submission" date="2023-03" db="EMBL/GenBank/DDBJ databases">
        <title>Mating type loci evolution in Malassezia.</title>
        <authorList>
            <person name="Coelho M.A."/>
        </authorList>
    </citation>
    <scope>NUCLEOTIDE SEQUENCE</scope>
    <source>
        <strain evidence="9">CBS 11721</strain>
    </source>
</reference>
<dbReference type="InterPro" id="IPR018200">
    <property type="entry name" value="USP_CS"/>
</dbReference>
<dbReference type="CDD" id="cd02662">
    <property type="entry name" value="Peptidase_C19F"/>
    <property type="match status" value="1"/>
</dbReference>
<evidence type="ECO:0000256" key="1">
    <source>
        <dbReference type="ARBA" id="ARBA00000707"/>
    </source>
</evidence>
<evidence type="ECO:0000259" key="8">
    <source>
        <dbReference type="PROSITE" id="PS50235"/>
    </source>
</evidence>
<dbReference type="Gene3D" id="3.90.70.10">
    <property type="entry name" value="Cysteine proteinases"/>
    <property type="match status" value="1"/>
</dbReference>
<dbReference type="Proteomes" id="UP001219933">
    <property type="component" value="Chromosome 1"/>
</dbReference>
<dbReference type="GO" id="GO:0004843">
    <property type="term" value="F:cysteine-type deubiquitinase activity"/>
    <property type="evidence" value="ECO:0007669"/>
    <property type="project" value="UniProtKB-EC"/>
</dbReference>
<keyword evidence="6 9" id="KW-0378">Hydrolase</keyword>
<dbReference type="InterPro" id="IPR028889">
    <property type="entry name" value="USP"/>
</dbReference>
<evidence type="ECO:0000256" key="4">
    <source>
        <dbReference type="ARBA" id="ARBA00022670"/>
    </source>
</evidence>
<dbReference type="GO" id="GO:0005634">
    <property type="term" value="C:nucleus"/>
    <property type="evidence" value="ECO:0007669"/>
    <property type="project" value="TreeGrafter"/>
</dbReference>
<dbReference type="EC" id="3.4.19.12" evidence="3"/>
<dbReference type="InterPro" id="IPR050164">
    <property type="entry name" value="Peptidase_C19"/>
</dbReference>
<evidence type="ECO:0000313" key="9">
    <source>
        <dbReference type="EMBL" id="WFD33397.1"/>
    </source>
</evidence>
<evidence type="ECO:0000256" key="3">
    <source>
        <dbReference type="ARBA" id="ARBA00012759"/>
    </source>
</evidence>
<dbReference type="PROSITE" id="PS00973">
    <property type="entry name" value="USP_2"/>
    <property type="match status" value="1"/>
</dbReference>
<accession>A0AAF0EUW8</accession>
<evidence type="ECO:0000256" key="6">
    <source>
        <dbReference type="ARBA" id="ARBA00022801"/>
    </source>
</evidence>
<keyword evidence="5" id="KW-0833">Ubl conjugation pathway</keyword>
<dbReference type="AlphaFoldDB" id="A0AAF0EUW8"/>
<dbReference type="EMBL" id="CP119877">
    <property type="protein sequence ID" value="WFD33397.1"/>
    <property type="molecule type" value="Genomic_DNA"/>
</dbReference>
<gene>
    <name evidence="9" type="primary">UBP1</name>
    <name evidence="9" type="ORF">MCUN1_000210</name>
</gene>
<keyword evidence="4" id="KW-0645">Protease</keyword>
<dbReference type="GO" id="GO:0006508">
    <property type="term" value="P:proteolysis"/>
    <property type="evidence" value="ECO:0007669"/>
    <property type="project" value="UniProtKB-KW"/>
</dbReference>
<dbReference type="SUPFAM" id="SSF54001">
    <property type="entry name" value="Cysteine proteinases"/>
    <property type="match status" value="1"/>
</dbReference>
<dbReference type="PANTHER" id="PTHR24006">
    <property type="entry name" value="UBIQUITIN CARBOXYL-TERMINAL HYDROLASE"/>
    <property type="match status" value="1"/>
</dbReference>
<evidence type="ECO:0000256" key="7">
    <source>
        <dbReference type="ARBA" id="ARBA00022807"/>
    </source>
</evidence>
<comment type="catalytic activity">
    <reaction evidence="1">
        <text>Thiol-dependent hydrolysis of ester, thioester, amide, peptide and isopeptide bonds formed by the C-terminal Gly of ubiquitin (a 76-residue protein attached to proteins as an intracellular targeting signal).</text>
        <dbReference type="EC" id="3.4.19.12"/>
    </reaction>
</comment>
<evidence type="ECO:0000313" key="10">
    <source>
        <dbReference type="Proteomes" id="UP001219933"/>
    </source>
</evidence>
<evidence type="ECO:0000256" key="2">
    <source>
        <dbReference type="ARBA" id="ARBA00009085"/>
    </source>
</evidence>